<proteinExistence type="predicted"/>
<dbReference type="Gene3D" id="3.30.420.40">
    <property type="match status" value="2"/>
</dbReference>
<reference evidence="1" key="1">
    <citation type="journal article" date="2021" name="PeerJ">
        <title>Extensive microbial diversity within the chicken gut microbiome revealed by metagenomics and culture.</title>
        <authorList>
            <person name="Gilroy R."/>
            <person name="Ravi A."/>
            <person name="Getino M."/>
            <person name="Pursley I."/>
            <person name="Horton D.L."/>
            <person name="Alikhan N.F."/>
            <person name="Baker D."/>
            <person name="Gharbi K."/>
            <person name="Hall N."/>
            <person name="Watson M."/>
            <person name="Adriaenssens E.M."/>
            <person name="Foster-Nyarko E."/>
            <person name="Jarju S."/>
            <person name="Secka A."/>
            <person name="Antonio M."/>
            <person name="Oren A."/>
            <person name="Chaudhuri R.R."/>
            <person name="La Ragione R."/>
            <person name="Hildebrand F."/>
            <person name="Pallen M.J."/>
        </authorList>
    </citation>
    <scope>NUCLEOTIDE SEQUENCE</scope>
    <source>
        <strain evidence="1">CHK178-16964</strain>
    </source>
</reference>
<dbReference type="EMBL" id="DWZA01000051">
    <property type="protein sequence ID" value="HJA71004.1"/>
    <property type="molecule type" value="Genomic_DNA"/>
</dbReference>
<protein>
    <recommendedName>
        <fullName evidence="3">Molecular chaperone</fullName>
    </recommendedName>
</protein>
<gene>
    <name evidence="1" type="ORF">IAA07_05395</name>
</gene>
<dbReference type="InterPro" id="IPR043129">
    <property type="entry name" value="ATPase_NBD"/>
</dbReference>
<dbReference type="Proteomes" id="UP000823900">
    <property type="component" value="Unassembled WGS sequence"/>
</dbReference>
<dbReference type="Gene3D" id="3.90.640.10">
    <property type="entry name" value="Actin, Chain A, domain 4"/>
    <property type="match status" value="1"/>
</dbReference>
<organism evidence="1 2">
    <name type="scientific">Candidatus Lachnoclostridium stercoravium</name>
    <dbReference type="NCBI Taxonomy" id="2838633"/>
    <lineage>
        <taxon>Bacteria</taxon>
        <taxon>Bacillati</taxon>
        <taxon>Bacillota</taxon>
        <taxon>Clostridia</taxon>
        <taxon>Lachnospirales</taxon>
        <taxon>Lachnospiraceae</taxon>
    </lineage>
</organism>
<reference evidence="1" key="2">
    <citation type="submission" date="2021-04" db="EMBL/GenBank/DDBJ databases">
        <authorList>
            <person name="Gilroy R."/>
        </authorList>
    </citation>
    <scope>NUCLEOTIDE SEQUENCE</scope>
    <source>
        <strain evidence="1">CHK178-16964</strain>
    </source>
</reference>
<name>A0A9D2KNB0_9FIRM</name>
<comment type="caution">
    <text evidence="1">The sequence shown here is derived from an EMBL/GenBank/DDBJ whole genome shotgun (WGS) entry which is preliminary data.</text>
</comment>
<evidence type="ECO:0000313" key="1">
    <source>
        <dbReference type="EMBL" id="HJA71004.1"/>
    </source>
</evidence>
<dbReference type="AlphaFoldDB" id="A0A9D2KNB0"/>
<accession>A0A9D2KNB0</accession>
<dbReference type="SUPFAM" id="SSF53067">
    <property type="entry name" value="Actin-like ATPase domain"/>
    <property type="match status" value="2"/>
</dbReference>
<sequence length="819" mass="96840">MARYTYTLNPDKIQKNEKQTYRRSQLEKMTTFQLKEICRKEQVVIPTAQRWDREGLIRLIMRFRGQKDYHHLTAADEEGLARIQEFLNRCPMKISTDDDIRLPGTIVLYRGTGIDVMDGYEVESSRKLYEGNLLLTDEKNQVYTCFYMKEQNKKMYLLRGQEMPILPLDKNRYFILYFPDERISEYLWERCQGNLGTEPGYAQAVRIPLLNLEVRDVEKTDMPLVIDFGSSNTTMGICTIDNHQKIARTEGGSVIPSVIGIRKVEDTVIHYAFGYEALKMCRQNYRDEDVPVFFDIKRWVSDPERSESVILDDGHKYSIKRKEMLKAFLEYLLDMGKQQFKCSFQNIQMLAPVRQKEKFHDLFTQLLPDYQVDCQLDEGMAVLFQSISQMITQSNYQRGKWYRALIIDCGGGTTDLTSGRFRIENNRVSYMVDLETSYENGDTNFGGNNLTYRIFQLLKIKLIHALGYEKGEISFAGTALEEGFERAERLIPTRFKEYEGRRREEYFSVKNNFYYLFNLSEQIKKQFFQKKSLYELRLGTCQSEEKKGIFLDKWKLSMMEDGKLSHIEQELEIWFYLNEIEDVLRPDIYGLIERFLDQKFNSGELQKYGMIKLTGQSCKSRLFTEALKQFVPGKLIQNTRSEEDGEKLKMCCLEGALSYFSNCKLGYMKVNRRYEVSALPYEIMAYTHENQEHILIRSLDKENHIGWISRFKIGRQLDLYLNSAQGRRLKTYCFEYDASQFTRTYQEEIDRQYPGTIIQEETDTILEGEMKFFIWVSRKRWGFIVLPILREGDLLYKGEETFFDFEDDTWELNFFDGRK</sequence>
<evidence type="ECO:0008006" key="3">
    <source>
        <dbReference type="Google" id="ProtNLM"/>
    </source>
</evidence>
<evidence type="ECO:0000313" key="2">
    <source>
        <dbReference type="Proteomes" id="UP000823900"/>
    </source>
</evidence>